<name>A0ABX7Q5W8_9BACT</name>
<dbReference type="RefSeq" id="WP_207164523.1">
    <property type="nucleotide sequence ID" value="NZ_CP071382.1"/>
</dbReference>
<evidence type="ECO:0000313" key="3">
    <source>
        <dbReference type="Proteomes" id="UP000663651"/>
    </source>
</evidence>
<reference evidence="2 3" key="1">
    <citation type="submission" date="2021-03" db="EMBL/GenBank/DDBJ databases">
        <title>Geobacter metallireducens gen. nov. sp. nov., a microorganism capable of coupling the complete oxidation of organic compounds to the reduction of iron and other metals.</title>
        <authorList>
            <person name="Li Y."/>
        </authorList>
    </citation>
    <scope>NUCLEOTIDE SEQUENCE [LARGE SCALE GENOMIC DNA]</scope>
    <source>
        <strain evidence="2 3">Jerry-YX</strain>
    </source>
</reference>
<feature type="region of interest" description="Disordered" evidence="1">
    <location>
        <begin position="50"/>
        <end position="107"/>
    </location>
</feature>
<dbReference type="EMBL" id="CP071382">
    <property type="protein sequence ID" value="QSV46744.1"/>
    <property type="molecule type" value="Genomic_DNA"/>
</dbReference>
<organism evidence="2 3">
    <name type="scientific">Geobacter benzoatilyticus</name>
    <dbReference type="NCBI Taxonomy" id="2815309"/>
    <lineage>
        <taxon>Bacteria</taxon>
        <taxon>Pseudomonadati</taxon>
        <taxon>Thermodesulfobacteriota</taxon>
        <taxon>Desulfuromonadia</taxon>
        <taxon>Geobacterales</taxon>
        <taxon>Geobacteraceae</taxon>
        <taxon>Geobacter</taxon>
    </lineage>
</organism>
<gene>
    <name evidence="2" type="ORF">JZM60_05585</name>
</gene>
<dbReference type="Proteomes" id="UP000663651">
    <property type="component" value="Chromosome"/>
</dbReference>
<keyword evidence="3" id="KW-1185">Reference proteome</keyword>
<evidence type="ECO:0000256" key="1">
    <source>
        <dbReference type="SAM" id="MobiDB-lite"/>
    </source>
</evidence>
<proteinExistence type="predicted"/>
<sequence>MDGRKMAVWGMTLACGLTIGSEAFALGKGDLDQLRLKDGSCLTTTSVPLASQTLTTTTTPTQDRLKDGSCLTTPDQDRLQLKDGTGSVNVDGYGADDVLPDSGETLF</sequence>
<protein>
    <submittedName>
        <fullName evidence="2">Uncharacterized protein</fullName>
    </submittedName>
</protein>
<evidence type="ECO:0000313" key="2">
    <source>
        <dbReference type="EMBL" id="QSV46744.1"/>
    </source>
</evidence>
<accession>A0ABX7Q5W8</accession>